<feature type="region of interest" description="Disordered" evidence="1">
    <location>
        <begin position="1"/>
        <end position="33"/>
    </location>
</feature>
<dbReference type="AlphaFoldDB" id="A0A1N7FK64"/>
<keyword evidence="3" id="KW-1185">Reference proteome</keyword>
<evidence type="ECO:0000313" key="2">
    <source>
        <dbReference type="EMBL" id="SIS00626.1"/>
    </source>
</evidence>
<reference evidence="3" key="1">
    <citation type="submission" date="2017-01" db="EMBL/GenBank/DDBJ databases">
        <authorList>
            <person name="Varghese N."/>
            <person name="Submissions S."/>
        </authorList>
    </citation>
    <scope>NUCLEOTIDE SEQUENCE [LARGE SCALE GENOMIC DNA]</scope>
    <source>
        <strain evidence="3">CGMCC 1.7737</strain>
    </source>
</reference>
<dbReference type="Proteomes" id="UP000186914">
    <property type="component" value="Unassembled WGS sequence"/>
</dbReference>
<gene>
    <name evidence="2" type="ORF">SAMN05421858_5128</name>
</gene>
<accession>A0A1N7FK64</accession>
<organism evidence="2 3">
    <name type="scientific">Haladaptatus litoreus</name>
    <dbReference type="NCBI Taxonomy" id="553468"/>
    <lineage>
        <taxon>Archaea</taxon>
        <taxon>Methanobacteriati</taxon>
        <taxon>Methanobacteriota</taxon>
        <taxon>Stenosarchaea group</taxon>
        <taxon>Halobacteria</taxon>
        <taxon>Halobacteriales</taxon>
        <taxon>Haladaptataceae</taxon>
        <taxon>Haladaptatus</taxon>
    </lineage>
</organism>
<dbReference type="EMBL" id="FTNO01000010">
    <property type="protein sequence ID" value="SIS00626.1"/>
    <property type="molecule type" value="Genomic_DNA"/>
</dbReference>
<protein>
    <submittedName>
        <fullName evidence="2">Uncharacterized protein</fullName>
    </submittedName>
</protein>
<sequence length="118" mass="12750">MAHTPRFTRTNRTTNDAGAAVEDESGEQVERLDSEKISSDVFFVAGVEKPSPALSNHGRGDGETARLRRVQDGMGGCQTNPPTAYTTTVCPQYGVDRCVTHHASTPVWGSSIKEVDSR</sequence>
<evidence type="ECO:0000256" key="1">
    <source>
        <dbReference type="SAM" id="MobiDB-lite"/>
    </source>
</evidence>
<name>A0A1N7FK64_9EURY</name>
<proteinExistence type="predicted"/>
<evidence type="ECO:0000313" key="3">
    <source>
        <dbReference type="Proteomes" id="UP000186914"/>
    </source>
</evidence>